<organism evidence="1 2">
    <name type="scientific">Sphingobium yanoikuyae</name>
    <name type="common">Sphingomonas yanoikuyae</name>
    <dbReference type="NCBI Taxonomy" id="13690"/>
    <lineage>
        <taxon>Bacteria</taxon>
        <taxon>Pseudomonadati</taxon>
        <taxon>Pseudomonadota</taxon>
        <taxon>Alphaproteobacteria</taxon>
        <taxon>Sphingomonadales</taxon>
        <taxon>Sphingomonadaceae</taxon>
        <taxon>Sphingobium</taxon>
    </lineage>
</organism>
<sequence length="159" mass="17580">MSDAMKMFVFEGTPAQLAEMAKSMGASTNAVTAALPISSPTVNSPEEADDYDGTVVVTTEFARKVLTRRPLSKEQRKLLVTLANATPDYTLATVLQEALDYSPAQFAGMMGAFGRRLTHTPHYVNDSYFFDQEWVHDEGCYKYRLPETVIAALKAEKIC</sequence>
<name>A0A6P1GQG6_SPHYA</name>
<reference evidence="1 2" key="1">
    <citation type="submission" date="2019-12" db="EMBL/GenBank/DDBJ databases">
        <title>Functional and genomic insights into the Sphingobium yanoikuyae YC-JY1, a bacterium efficiently degrading bisphenol A.</title>
        <authorList>
            <person name="Jia Y."/>
            <person name="Li X."/>
            <person name="Wang J."/>
            <person name="Eltoukhy A."/>
            <person name="Lamraoui I."/>
            <person name="Yan Y."/>
        </authorList>
    </citation>
    <scope>NUCLEOTIDE SEQUENCE [LARGE SCALE GENOMIC DNA]</scope>
    <source>
        <strain evidence="1 2">YC-JY1</strain>
        <plasmid evidence="1 2">unnamed5</plasmid>
    </source>
</reference>
<protein>
    <submittedName>
        <fullName evidence="1">Uncharacterized protein</fullName>
    </submittedName>
</protein>
<accession>A0A6P1GQG6</accession>
<keyword evidence="1" id="KW-0614">Plasmid</keyword>
<evidence type="ECO:0000313" key="1">
    <source>
        <dbReference type="EMBL" id="QHD70886.1"/>
    </source>
</evidence>
<geneLocation type="plasmid" evidence="1">
    <name>unnamed5</name>
</geneLocation>
<evidence type="ECO:0000313" key="2">
    <source>
        <dbReference type="Proteomes" id="UP000464086"/>
    </source>
</evidence>
<gene>
    <name evidence="1" type="ORF">GS397_27700</name>
</gene>
<dbReference type="RefSeq" id="WP_159368334.1">
    <property type="nucleotide sequence ID" value="NZ_CP047223.1"/>
</dbReference>
<dbReference type="EMBL" id="CP047223">
    <property type="protein sequence ID" value="QHD70886.1"/>
    <property type="molecule type" value="Genomic_DNA"/>
</dbReference>
<dbReference type="AlphaFoldDB" id="A0A6P1GQG6"/>
<proteinExistence type="predicted"/>
<dbReference type="Proteomes" id="UP000464086">
    <property type="component" value="Plasmid unnamed5"/>
</dbReference>